<protein>
    <submittedName>
        <fullName evidence="5">Winged helix-turn-helix transcriptional regulator</fullName>
    </submittedName>
</protein>
<dbReference type="RefSeq" id="WP_190291435.1">
    <property type="nucleotide sequence ID" value="NZ_JABFCZ010000010.1"/>
</dbReference>
<feature type="domain" description="HTH marR-type" evidence="4">
    <location>
        <begin position="24"/>
        <end position="157"/>
    </location>
</feature>
<evidence type="ECO:0000256" key="3">
    <source>
        <dbReference type="ARBA" id="ARBA00023163"/>
    </source>
</evidence>
<dbReference type="Pfam" id="PF01047">
    <property type="entry name" value="MarR"/>
    <property type="match status" value="1"/>
</dbReference>
<dbReference type="PANTHER" id="PTHR33164">
    <property type="entry name" value="TRANSCRIPTIONAL REGULATOR, MARR FAMILY"/>
    <property type="match status" value="1"/>
</dbReference>
<dbReference type="Gene3D" id="1.10.10.10">
    <property type="entry name" value="Winged helix-like DNA-binding domain superfamily/Winged helix DNA-binding domain"/>
    <property type="match status" value="1"/>
</dbReference>
<evidence type="ECO:0000259" key="4">
    <source>
        <dbReference type="PROSITE" id="PS50995"/>
    </source>
</evidence>
<accession>A0A926NSU1</accession>
<dbReference type="Proteomes" id="UP000598467">
    <property type="component" value="Unassembled WGS sequence"/>
</dbReference>
<dbReference type="AlphaFoldDB" id="A0A926NSU1"/>
<keyword evidence="3" id="KW-0804">Transcription</keyword>
<dbReference type="SMART" id="SM00347">
    <property type="entry name" value="HTH_MARR"/>
    <property type="match status" value="1"/>
</dbReference>
<proteinExistence type="predicted"/>
<dbReference type="PANTHER" id="PTHR33164:SF64">
    <property type="entry name" value="TRANSCRIPTIONAL REGULATOR SLYA"/>
    <property type="match status" value="1"/>
</dbReference>
<dbReference type="GO" id="GO:0006950">
    <property type="term" value="P:response to stress"/>
    <property type="evidence" value="ECO:0007669"/>
    <property type="project" value="TreeGrafter"/>
</dbReference>
<dbReference type="GO" id="GO:0003700">
    <property type="term" value="F:DNA-binding transcription factor activity"/>
    <property type="evidence" value="ECO:0007669"/>
    <property type="project" value="InterPro"/>
</dbReference>
<evidence type="ECO:0000256" key="2">
    <source>
        <dbReference type="ARBA" id="ARBA00023125"/>
    </source>
</evidence>
<evidence type="ECO:0000313" key="5">
    <source>
        <dbReference type="EMBL" id="MBD1546762.1"/>
    </source>
</evidence>
<dbReference type="InterPro" id="IPR000835">
    <property type="entry name" value="HTH_MarR-typ"/>
</dbReference>
<reference evidence="5" key="1">
    <citation type="submission" date="2020-05" db="EMBL/GenBank/DDBJ databases">
        <title>Identification of trans-AT polyketide cluster in two marine bacteria, producers of a novel glutaramide-containing polyketide sesbanimide D and analogs.</title>
        <authorList>
            <person name="Kacar D."/>
            <person name="Rodriguez P."/>
            <person name="Canedo L."/>
            <person name="Gonzalez E."/>
            <person name="Galan B."/>
            <person name="De La Calle F."/>
            <person name="Garcia J.L."/>
        </authorList>
    </citation>
    <scope>NUCLEOTIDE SEQUENCE</scope>
    <source>
        <strain evidence="5">PHM038</strain>
    </source>
</reference>
<dbReference type="SUPFAM" id="SSF46785">
    <property type="entry name" value="Winged helix' DNA-binding domain"/>
    <property type="match status" value="1"/>
</dbReference>
<dbReference type="InterPro" id="IPR036390">
    <property type="entry name" value="WH_DNA-bd_sf"/>
</dbReference>
<dbReference type="InterPro" id="IPR023187">
    <property type="entry name" value="Tscrpt_reg_MarR-type_CS"/>
</dbReference>
<keyword evidence="2" id="KW-0238">DNA-binding</keyword>
<dbReference type="InterPro" id="IPR039422">
    <property type="entry name" value="MarR/SlyA-like"/>
</dbReference>
<dbReference type="GO" id="GO:0003677">
    <property type="term" value="F:DNA binding"/>
    <property type="evidence" value="ECO:0007669"/>
    <property type="project" value="UniProtKB-KW"/>
</dbReference>
<name>A0A926NSU1_9HYPH</name>
<comment type="caution">
    <text evidence="5">The sequence shown here is derived from an EMBL/GenBank/DDBJ whole genome shotgun (WGS) entry which is preliminary data.</text>
</comment>
<dbReference type="PROSITE" id="PS01117">
    <property type="entry name" value="HTH_MARR_1"/>
    <property type="match status" value="1"/>
</dbReference>
<sequence>MLETTDQDDLAAEAGPDTLRFGEQEQAAGFVLRIAQLTAFERFFALFPVEGIKISEYCALVGIAENPGVRQGVLADFLKIKWSNMTKLVRSLEDMELIGRRIPPNDRRSVELYVTEKGHKLIEEVGPLMRDTDRKAVSMLSDEEHAQLLTLLRKVAGWPQADAAGEAAEK</sequence>
<dbReference type="PROSITE" id="PS50995">
    <property type="entry name" value="HTH_MARR_2"/>
    <property type="match status" value="1"/>
</dbReference>
<gene>
    <name evidence="5" type="ORF">HK439_10845</name>
</gene>
<evidence type="ECO:0000313" key="6">
    <source>
        <dbReference type="Proteomes" id="UP000598467"/>
    </source>
</evidence>
<organism evidence="5 6">
    <name type="scientific">Roseibium aggregatum</name>
    <dbReference type="NCBI Taxonomy" id="187304"/>
    <lineage>
        <taxon>Bacteria</taxon>
        <taxon>Pseudomonadati</taxon>
        <taxon>Pseudomonadota</taxon>
        <taxon>Alphaproteobacteria</taxon>
        <taxon>Hyphomicrobiales</taxon>
        <taxon>Stappiaceae</taxon>
        <taxon>Roseibium</taxon>
    </lineage>
</organism>
<dbReference type="PRINTS" id="PR00598">
    <property type="entry name" value="HTHMARR"/>
</dbReference>
<dbReference type="InterPro" id="IPR036388">
    <property type="entry name" value="WH-like_DNA-bd_sf"/>
</dbReference>
<keyword evidence="1" id="KW-0805">Transcription regulation</keyword>
<dbReference type="EMBL" id="JABFCZ010000010">
    <property type="protein sequence ID" value="MBD1546762.1"/>
    <property type="molecule type" value="Genomic_DNA"/>
</dbReference>
<evidence type="ECO:0000256" key="1">
    <source>
        <dbReference type="ARBA" id="ARBA00023015"/>
    </source>
</evidence>